<dbReference type="Pfam" id="PF02222">
    <property type="entry name" value="ATP-grasp"/>
    <property type="match status" value="1"/>
</dbReference>
<dbReference type="NCBIfam" id="NF004675">
    <property type="entry name" value="PRK06019.1-1"/>
    <property type="match status" value="1"/>
</dbReference>
<dbReference type="OrthoDB" id="9804625at2"/>
<feature type="binding site" evidence="5">
    <location>
        <position position="148"/>
    </location>
    <ligand>
        <name>ATP</name>
        <dbReference type="ChEBI" id="CHEBI:30616"/>
    </ligand>
</feature>
<dbReference type="NCBIfam" id="TIGR01161">
    <property type="entry name" value="purK"/>
    <property type="match status" value="1"/>
</dbReference>
<comment type="caution">
    <text evidence="5">Lacks conserved residue(s) required for the propagation of feature annotation.</text>
</comment>
<dbReference type="InterPro" id="IPR011761">
    <property type="entry name" value="ATP-grasp"/>
</dbReference>
<comment type="catalytic activity">
    <reaction evidence="5 6">
        <text>5-amino-1-(5-phospho-beta-D-ribosyl)imidazole + hydrogencarbonate + ATP = 5-carboxyamino-1-(5-phospho-D-ribosyl)imidazole + ADP + phosphate + 2 H(+)</text>
        <dbReference type="Rhea" id="RHEA:19317"/>
        <dbReference type="ChEBI" id="CHEBI:15378"/>
        <dbReference type="ChEBI" id="CHEBI:17544"/>
        <dbReference type="ChEBI" id="CHEBI:30616"/>
        <dbReference type="ChEBI" id="CHEBI:43474"/>
        <dbReference type="ChEBI" id="CHEBI:58730"/>
        <dbReference type="ChEBI" id="CHEBI:137981"/>
        <dbReference type="ChEBI" id="CHEBI:456216"/>
        <dbReference type="EC" id="6.3.4.18"/>
    </reaction>
</comment>
<feature type="binding site" evidence="5">
    <location>
        <position position="193"/>
    </location>
    <ligand>
        <name>ATP</name>
        <dbReference type="ChEBI" id="CHEBI:30616"/>
    </ligand>
</feature>
<feature type="domain" description="ATP-grasp" evidence="7">
    <location>
        <begin position="112"/>
        <end position="300"/>
    </location>
</feature>
<feature type="binding site" evidence="5">
    <location>
        <position position="108"/>
    </location>
    <ligand>
        <name>ATP</name>
        <dbReference type="ChEBI" id="CHEBI:30616"/>
    </ligand>
</feature>
<dbReference type="GO" id="GO:0034028">
    <property type="term" value="F:5-(carboxyamino)imidazole ribonucleotide synthase activity"/>
    <property type="evidence" value="ECO:0007669"/>
    <property type="project" value="UniProtKB-UniRule"/>
</dbReference>
<keyword evidence="4 5" id="KW-0067">ATP-binding</keyword>
<dbReference type="STRING" id="1121919.SAMN02745975_02637"/>
<keyword evidence="1 5" id="KW-0436">Ligase</keyword>
<evidence type="ECO:0000256" key="6">
    <source>
        <dbReference type="RuleBase" id="RU361200"/>
    </source>
</evidence>
<evidence type="ECO:0000313" key="9">
    <source>
        <dbReference type="Proteomes" id="UP000184536"/>
    </source>
</evidence>
<dbReference type="InterPro" id="IPR011054">
    <property type="entry name" value="Rudment_hybrid_motif"/>
</dbReference>
<dbReference type="AlphaFoldDB" id="A0A1M6LBA1"/>
<dbReference type="GO" id="GO:0004638">
    <property type="term" value="F:phosphoribosylaminoimidazole carboxylase activity"/>
    <property type="evidence" value="ECO:0007669"/>
    <property type="project" value="InterPro"/>
</dbReference>
<dbReference type="Gene3D" id="3.30.470.20">
    <property type="entry name" value="ATP-grasp fold, B domain"/>
    <property type="match status" value="1"/>
</dbReference>
<dbReference type="Proteomes" id="UP000184536">
    <property type="component" value="Unassembled WGS sequence"/>
</dbReference>
<evidence type="ECO:0000313" key="8">
    <source>
        <dbReference type="EMBL" id="SHJ68434.1"/>
    </source>
</evidence>
<organism evidence="8 9">
    <name type="scientific">Geosporobacter subterraneus DSM 17957</name>
    <dbReference type="NCBI Taxonomy" id="1121919"/>
    <lineage>
        <taxon>Bacteria</taxon>
        <taxon>Bacillati</taxon>
        <taxon>Bacillota</taxon>
        <taxon>Clostridia</taxon>
        <taxon>Peptostreptococcales</taxon>
        <taxon>Thermotaleaceae</taxon>
        <taxon>Geosporobacter</taxon>
    </lineage>
</organism>
<dbReference type="RefSeq" id="WP_110941724.1">
    <property type="nucleotide sequence ID" value="NZ_FQZV01000035.1"/>
</dbReference>
<dbReference type="InterPro" id="IPR013815">
    <property type="entry name" value="ATP_grasp_subdomain_1"/>
</dbReference>
<keyword evidence="9" id="KW-1185">Reference proteome</keyword>
<dbReference type="Gene3D" id="3.30.1490.20">
    <property type="entry name" value="ATP-grasp fold, A domain"/>
    <property type="match status" value="1"/>
</dbReference>
<dbReference type="EC" id="6.3.4.18" evidence="5 6"/>
<dbReference type="PANTHER" id="PTHR11609:SF5">
    <property type="entry name" value="PHOSPHORIBOSYLAMINOIMIDAZOLE CARBOXYLASE"/>
    <property type="match status" value="1"/>
</dbReference>
<accession>A0A1M6LBA1</accession>
<dbReference type="InterPro" id="IPR016185">
    <property type="entry name" value="PreATP-grasp_dom_sf"/>
</dbReference>
<keyword evidence="2 5" id="KW-0547">Nucleotide-binding</keyword>
<dbReference type="PROSITE" id="PS50975">
    <property type="entry name" value="ATP_GRASP"/>
    <property type="match status" value="1"/>
</dbReference>
<comment type="similarity">
    <text evidence="5 6">Belongs to the PurK/PurT family.</text>
</comment>
<dbReference type="Pfam" id="PF22660">
    <property type="entry name" value="RS_preATP-grasp-like"/>
    <property type="match status" value="1"/>
</dbReference>
<dbReference type="Gene3D" id="3.40.50.20">
    <property type="match status" value="1"/>
</dbReference>
<comment type="pathway">
    <text evidence="5 6">Purine metabolism; IMP biosynthesis via de novo pathway; 5-amino-1-(5-phospho-D-ribosyl)imidazole-4-carboxylate from 5-amino-1-(5-phospho-D-ribosyl)imidazole (N5-CAIR route): step 1/2.</text>
</comment>
<dbReference type="InterPro" id="IPR054350">
    <property type="entry name" value="PurT/PurK_preATP-grasp"/>
</dbReference>
<comment type="subunit">
    <text evidence="5 6">Homodimer.</text>
</comment>
<dbReference type="HAMAP" id="MF_01928">
    <property type="entry name" value="PurK"/>
    <property type="match status" value="1"/>
</dbReference>
<feature type="binding site" evidence="5">
    <location>
        <begin position="270"/>
        <end position="271"/>
    </location>
    <ligand>
        <name>ATP</name>
        <dbReference type="ChEBI" id="CHEBI:30616"/>
    </ligand>
</feature>
<dbReference type="GO" id="GO:0046872">
    <property type="term" value="F:metal ion binding"/>
    <property type="evidence" value="ECO:0007669"/>
    <property type="project" value="InterPro"/>
</dbReference>
<dbReference type="SUPFAM" id="SSF52440">
    <property type="entry name" value="PreATP-grasp domain"/>
    <property type="match status" value="1"/>
</dbReference>
<dbReference type="GO" id="GO:0005524">
    <property type="term" value="F:ATP binding"/>
    <property type="evidence" value="ECO:0007669"/>
    <property type="project" value="UniProtKB-UniRule"/>
</dbReference>
<reference evidence="9" key="1">
    <citation type="submission" date="2016-11" db="EMBL/GenBank/DDBJ databases">
        <authorList>
            <person name="Varghese N."/>
            <person name="Submissions S."/>
        </authorList>
    </citation>
    <scope>NUCLEOTIDE SEQUENCE [LARGE SCALE GENOMIC DNA]</scope>
    <source>
        <strain evidence="9">DSM 17957</strain>
    </source>
</reference>
<evidence type="ECO:0000256" key="5">
    <source>
        <dbReference type="HAMAP-Rule" id="MF_01928"/>
    </source>
</evidence>
<comment type="function">
    <text evidence="5">Catalyzes the ATP-dependent conversion of 5-aminoimidazole ribonucleotide (AIR) and HCO(3)(-) to N5-carboxyaminoimidazole ribonucleotide (N5-CAIR).</text>
</comment>
<dbReference type="GO" id="GO:0006189">
    <property type="term" value="P:'de novo' IMP biosynthetic process"/>
    <property type="evidence" value="ECO:0007669"/>
    <property type="project" value="UniProtKB-UniRule"/>
</dbReference>
<keyword evidence="3 5" id="KW-0658">Purine biosynthesis</keyword>
<proteinExistence type="inferred from homology"/>
<dbReference type="EMBL" id="FQZV01000035">
    <property type="protein sequence ID" value="SHJ68434.1"/>
    <property type="molecule type" value="Genomic_DNA"/>
</dbReference>
<evidence type="ECO:0000256" key="3">
    <source>
        <dbReference type="ARBA" id="ARBA00022755"/>
    </source>
</evidence>
<evidence type="ECO:0000256" key="4">
    <source>
        <dbReference type="ARBA" id="ARBA00022840"/>
    </source>
</evidence>
<feature type="binding site" evidence="5">
    <location>
        <begin position="185"/>
        <end position="188"/>
    </location>
    <ligand>
        <name>ATP</name>
        <dbReference type="ChEBI" id="CHEBI:30616"/>
    </ligand>
</feature>
<dbReference type="SUPFAM" id="SSF51246">
    <property type="entry name" value="Rudiment single hybrid motif"/>
    <property type="match status" value="1"/>
</dbReference>
<dbReference type="PANTHER" id="PTHR11609">
    <property type="entry name" value="PURINE BIOSYNTHESIS PROTEIN 6/7, PUR6/7"/>
    <property type="match status" value="1"/>
</dbReference>
<evidence type="ECO:0000256" key="1">
    <source>
        <dbReference type="ARBA" id="ARBA00022598"/>
    </source>
</evidence>
<name>A0A1M6LBA1_9FIRM</name>
<protein>
    <recommendedName>
        <fullName evidence="5 6">N5-carboxyaminoimidazole ribonucleotide synthase</fullName>
        <shortName evidence="5 6">N5-CAIR synthase</shortName>
        <ecNumber evidence="5 6">6.3.4.18</ecNumber>
    </recommendedName>
    <alternativeName>
        <fullName evidence="5 6">5-(carboxyamino)imidazole ribonucleotide synthetase</fullName>
    </alternativeName>
</protein>
<dbReference type="Pfam" id="PF17769">
    <property type="entry name" value="PurK_C"/>
    <property type="match status" value="1"/>
</dbReference>
<dbReference type="SUPFAM" id="SSF56059">
    <property type="entry name" value="Glutathione synthetase ATP-binding domain-like"/>
    <property type="match status" value="1"/>
</dbReference>
<comment type="function">
    <text evidence="6">Catalyzes the ATP-dependent conversion of 5-aminoimidazole ribonucleotide (AIR) and HCO(3)- to N5-carboxyaminoimidazole ribonucleotide (N5-CAIR).</text>
</comment>
<dbReference type="UniPathway" id="UPA00074">
    <property type="reaction ID" value="UER00942"/>
</dbReference>
<dbReference type="InterPro" id="IPR003135">
    <property type="entry name" value="ATP-grasp_carboxylate-amine"/>
</dbReference>
<feature type="binding site" evidence="5">
    <location>
        <position position="216"/>
    </location>
    <ligand>
        <name>ATP</name>
        <dbReference type="ChEBI" id="CHEBI:30616"/>
    </ligand>
</feature>
<gene>
    <name evidence="5 6" type="primary">purK</name>
    <name evidence="8" type="ORF">SAMN02745975_02637</name>
</gene>
<evidence type="ECO:0000259" key="7">
    <source>
        <dbReference type="PROSITE" id="PS50975"/>
    </source>
</evidence>
<dbReference type="FunFam" id="3.30.470.20:FF:000029">
    <property type="entry name" value="N5-carboxyaminoimidazole ribonucleotide synthase"/>
    <property type="match status" value="1"/>
</dbReference>
<sequence>MTLAGYLEKRIGIVGGGQLGKMMIQEAKKMGIHVTILDPVPNCPAHSIADAHIMADFKDEAGLRELAEQSDVLTYEFEHIGVEILQALEEEGHPIYPTPKSLAVIQNKFLQKEALKNAGLLVPDFLGVENQEQLRGIGGILGYPFLLKACTGGYDGKGNALIQRPEDLEEGYRQLGSGKIPLMAEAFVAFEKEISVLACRGLSGEIVLYPVAENFHQDNILIETRVPADLSPSVSEKALQMAYKVMEVFEGVGMFCVEMFATHEGEVVINEVAPRPHNSGHYSIEGCVTSQFEQHIRAILGLPLGETTLVRPTVMRNLLGEEGCIGKARVAGVHEALGIPGVKLHVYGKEETKPKRKMGHITVTAQSMEAAAQLAKRAAEQVKILSIEEGTQ</sequence>
<dbReference type="InterPro" id="IPR005875">
    <property type="entry name" value="PurK"/>
</dbReference>
<evidence type="ECO:0000256" key="2">
    <source>
        <dbReference type="ARBA" id="ARBA00022741"/>
    </source>
</evidence>
<dbReference type="NCBIfam" id="NF004679">
    <property type="entry name" value="PRK06019.1-5"/>
    <property type="match status" value="1"/>
</dbReference>
<dbReference type="InterPro" id="IPR040686">
    <property type="entry name" value="PurK_C"/>
</dbReference>